<reference evidence="3 4" key="1">
    <citation type="submission" date="2024-01" db="EMBL/GenBank/DDBJ databases">
        <title>Mesobacterium rodlantinim sp. nov., isolated from shallow sea hydrothermal systems off Kueishantao Island.</title>
        <authorList>
            <person name="Su Z."/>
            <person name="Tang K."/>
        </authorList>
    </citation>
    <scope>NUCLEOTIDE SEQUENCE [LARGE SCALE GENOMIC DNA]</scope>
    <source>
        <strain evidence="3 4">TK19101</strain>
    </source>
</reference>
<name>A0ABU6HKR3_9RHOB</name>
<evidence type="ECO:0000259" key="2">
    <source>
        <dbReference type="Pfam" id="PF04575"/>
    </source>
</evidence>
<dbReference type="Proteomes" id="UP001348149">
    <property type="component" value="Unassembled WGS sequence"/>
</dbReference>
<dbReference type="InterPro" id="IPR007655">
    <property type="entry name" value="Slam_C"/>
</dbReference>
<feature type="domain" description="Surface lipoprotein assembly modifier C-terminal" evidence="2">
    <location>
        <begin position="395"/>
        <end position="460"/>
    </location>
</feature>
<proteinExistence type="predicted"/>
<evidence type="ECO:0000256" key="1">
    <source>
        <dbReference type="SAM" id="SignalP"/>
    </source>
</evidence>
<keyword evidence="3" id="KW-0449">Lipoprotein</keyword>
<sequence>MALFGRFAKQLSIAVLGLGVTLAPAPSNAETVTLTPMEMRQGAANAVLAGNPALGLAMADALLQRDPNDIDALLIRARALRDLGDYTASTRAARVAWTAAPDQQTRYAASMAMAQALSSDGKRTRAQLWLRRASHLAPNDGLKARAIEDFRFVRSRNPLSVNLSFNIAPTSNVNGGSSSDTFETPLYPGLPLSVPGRDQALSGTQYSAGVTLSYRLKQTQLSQTFVQGSLNHTTYTLTDSAKKKAPGAEGNDYAQTRLSFRLAHDVRFAGSPFGLGLEAQVTEYWYAGDELTRNHLLAGTGRLFIAQDQYAQLRLGYDWRQGFNGRADQDVSTADLAYVKLFPKGKLTLTLGATGSASSDIRYDYTERRIGLRYAPAKPLGQVRFDFGVTASRQEYDSNIYTRLPRTDDRLSADVTMIFQNMEYFGFVPSMTLSASRRESNVAVYDSDSRGIYMGFRSSF</sequence>
<feature type="chain" id="PRO_5045097535" evidence="1">
    <location>
        <begin position="30"/>
        <end position="460"/>
    </location>
</feature>
<keyword evidence="4" id="KW-1185">Reference proteome</keyword>
<dbReference type="RefSeq" id="WP_326299099.1">
    <property type="nucleotide sequence ID" value="NZ_JAYLLH010000034.1"/>
</dbReference>
<comment type="caution">
    <text evidence="3">The sequence shown here is derived from an EMBL/GenBank/DDBJ whole genome shotgun (WGS) entry which is preliminary data.</text>
</comment>
<dbReference type="Pfam" id="PF04575">
    <property type="entry name" value="SlipAM"/>
    <property type="match status" value="1"/>
</dbReference>
<accession>A0ABU6HKR3</accession>
<evidence type="ECO:0000313" key="3">
    <source>
        <dbReference type="EMBL" id="MEC3863029.1"/>
    </source>
</evidence>
<protein>
    <submittedName>
        <fullName evidence="3">Surface lipoprotein assembly modifier</fullName>
    </submittedName>
</protein>
<keyword evidence="1" id="KW-0732">Signal</keyword>
<dbReference type="Gene3D" id="1.25.40.10">
    <property type="entry name" value="Tetratricopeptide repeat domain"/>
    <property type="match status" value="1"/>
</dbReference>
<organism evidence="3 4">
    <name type="scientific">Mesobacterium hydrothermale</name>
    <dbReference type="NCBI Taxonomy" id="3111907"/>
    <lineage>
        <taxon>Bacteria</taxon>
        <taxon>Pseudomonadati</taxon>
        <taxon>Pseudomonadota</taxon>
        <taxon>Alphaproteobacteria</taxon>
        <taxon>Rhodobacterales</taxon>
        <taxon>Roseobacteraceae</taxon>
        <taxon>Mesobacterium</taxon>
    </lineage>
</organism>
<evidence type="ECO:0000313" key="4">
    <source>
        <dbReference type="Proteomes" id="UP001348149"/>
    </source>
</evidence>
<dbReference type="SUPFAM" id="SSF48452">
    <property type="entry name" value="TPR-like"/>
    <property type="match status" value="1"/>
</dbReference>
<dbReference type="InterPro" id="IPR011990">
    <property type="entry name" value="TPR-like_helical_dom_sf"/>
</dbReference>
<dbReference type="EMBL" id="JAYLLH010000034">
    <property type="protein sequence ID" value="MEC3863029.1"/>
    <property type="molecule type" value="Genomic_DNA"/>
</dbReference>
<feature type="signal peptide" evidence="1">
    <location>
        <begin position="1"/>
        <end position="29"/>
    </location>
</feature>
<gene>
    <name evidence="3" type="ORF">VK792_17175</name>
</gene>